<evidence type="ECO:0000313" key="1">
    <source>
        <dbReference type="EMBL" id="MBO1531139.1"/>
    </source>
</evidence>
<dbReference type="EMBL" id="JAGBKM010000012">
    <property type="protein sequence ID" value="MBO1531139.1"/>
    <property type="molecule type" value="Genomic_DNA"/>
</dbReference>
<dbReference type="InterPro" id="IPR009100">
    <property type="entry name" value="AcylCoA_DH/oxidase_NM_dom_sf"/>
</dbReference>
<name>A0ABS3NP16_9GAMM</name>
<evidence type="ECO:0000313" key="2">
    <source>
        <dbReference type="Proteomes" id="UP000664554"/>
    </source>
</evidence>
<dbReference type="InterPro" id="IPR037069">
    <property type="entry name" value="AcylCoA_DH/ox_N_sf"/>
</dbReference>
<dbReference type="RefSeq" id="WP_207991261.1">
    <property type="nucleotide sequence ID" value="NZ_JAGBKM010000012.1"/>
</dbReference>
<comment type="caution">
    <text evidence="1">The sequence shown here is derived from an EMBL/GenBank/DDBJ whole genome shotgun (WGS) entry which is preliminary data.</text>
</comment>
<dbReference type="Gene3D" id="1.10.540.10">
    <property type="entry name" value="Acyl-CoA dehydrogenase/oxidase, N-terminal domain"/>
    <property type="match status" value="1"/>
</dbReference>
<proteinExistence type="predicted"/>
<gene>
    <name evidence="1" type="ORF">J3492_07900</name>
</gene>
<dbReference type="Proteomes" id="UP000664554">
    <property type="component" value="Unassembled WGS sequence"/>
</dbReference>
<sequence length="99" mass="11004">MSATTIVSTNSFWPSDAAHEIYQLAVSNREETESARKIALPIVEKLVESKLFRMGLPKSLGGLEDNPVEALKAYEILANGVTKIFRRARRQPCRSAKSL</sequence>
<organism evidence="1 2">
    <name type="scientific">Psychrobacter coccoides</name>
    <dbReference type="NCBI Taxonomy" id="2818440"/>
    <lineage>
        <taxon>Bacteria</taxon>
        <taxon>Pseudomonadati</taxon>
        <taxon>Pseudomonadota</taxon>
        <taxon>Gammaproteobacteria</taxon>
        <taxon>Moraxellales</taxon>
        <taxon>Moraxellaceae</taxon>
        <taxon>Psychrobacter</taxon>
    </lineage>
</organism>
<dbReference type="SUPFAM" id="SSF56645">
    <property type="entry name" value="Acyl-CoA dehydrogenase NM domain-like"/>
    <property type="match status" value="1"/>
</dbReference>
<evidence type="ECO:0008006" key="3">
    <source>
        <dbReference type="Google" id="ProtNLM"/>
    </source>
</evidence>
<keyword evidence="2" id="KW-1185">Reference proteome</keyword>
<reference evidence="1 2" key="1">
    <citation type="submission" date="2021-03" db="EMBL/GenBank/DDBJ databases">
        <authorList>
            <person name="Shang D.-D."/>
            <person name="Du Z.-J."/>
            <person name="Chen G.-J."/>
        </authorList>
    </citation>
    <scope>NUCLEOTIDE SEQUENCE [LARGE SCALE GENOMIC DNA]</scope>
    <source>
        <strain evidence="1 2">F1192</strain>
    </source>
</reference>
<protein>
    <recommendedName>
        <fullName evidence="3">Acyl-CoA dehydrogenase/oxidase N-terminal domain-containing protein</fullName>
    </recommendedName>
</protein>
<accession>A0ABS3NP16</accession>